<dbReference type="Pfam" id="PF13508">
    <property type="entry name" value="Acetyltransf_7"/>
    <property type="match status" value="1"/>
</dbReference>
<proteinExistence type="predicted"/>
<keyword evidence="3" id="KW-1185">Reference proteome</keyword>
<dbReference type="RefSeq" id="WP_345533018.1">
    <property type="nucleotide sequence ID" value="NZ_BAABLD010000008.1"/>
</dbReference>
<dbReference type="PROSITE" id="PS51186">
    <property type="entry name" value="GNAT"/>
    <property type="match status" value="1"/>
</dbReference>
<evidence type="ECO:0000313" key="3">
    <source>
        <dbReference type="Proteomes" id="UP001500547"/>
    </source>
</evidence>
<dbReference type="Gene3D" id="3.40.630.30">
    <property type="match status" value="1"/>
</dbReference>
<dbReference type="InterPro" id="IPR016181">
    <property type="entry name" value="Acyl_CoA_acyltransferase"/>
</dbReference>
<sequence length="166" mass="19052">MTTSENRAATEPAVQGTPQGALEFRLLDHDSMGLIVPLYVSVFNAEPWNDGWHPMVVLERLQAFAQFPRFECMVLLCDGQPVGAVLGWGERWVNSWVFHIKEMFVDSAQQRQGYGRCLFEAFEVYLRLKGFTGAYLQTGEAAPARQFYERMGYERFNVVSLRKRFA</sequence>
<dbReference type="SUPFAM" id="SSF55729">
    <property type="entry name" value="Acyl-CoA N-acyltransferases (Nat)"/>
    <property type="match status" value="1"/>
</dbReference>
<dbReference type="EMBL" id="BAABLD010000008">
    <property type="protein sequence ID" value="GAA5165893.1"/>
    <property type="molecule type" value="Genomic_DNA"/>
</dbReference>
<feature type="domain" description="N-acetyltransferase" evidence="1">
    <location>
        <begin position="22"/>
        <end position="166"/>
    </location>
</feature>
<organism evidence="2 3">
    <name type="scientific">Viridibacterium curvum</name>
    <dbReference type="NCBI Taxonomy" id="1101404"/>
    <lineage>
        <taxon>Bacteria</taxon>
        <taxon>Pseudomonadati</taxon>
        <taxon>Pseudomonadota</taxon>
        <taxon>Betaproteobacteria</taxon>
        <taxon>Rhodocyclales</taxon>
        <taxon>Rhodocyclaceae</taxon>
        <taxon>Viridibacterium</taxon>
    </lineage>
</organism>
<dbReference type="InterPro" id="IPR000182">
    <property type="entry name" value="GNAT_dom"/>
</dbReference>
<evidence type="ECO:0000259" key="1">
    <source>
        <dbReference type="PROSITE" id="PS51186"/>
    </source>
</evidence>
<name>A0ABP9QRP8_9RHOO</name>
<dbReference type="CDD" id="cd04301">
    <property type="entry name" value="NAT_SF"/>
    <property type="match status" value="1"/>
</dbReference>
<comment type="caution">
    <text evidence="2">The sequence shown here is derived from an EMBL/GenBank/DDBJ whole genome shotgun (WGS) entry which is preliminary data.</text>
</comment>
<protein>
    <submittedName>
        <fullName evidence="2">GNAT family N-acetyltransferase</fullName>
    </submittedName>
</protein>
<dbReference type="Proteomes" id="UP001500547">
    <property type="component" value="Unassembled WGS sequence"/>
</dbReference>
<reference evidence="3" key="1">
    <citation type="journal article" date="2019" name="Int. J. Syst. Evol. Microbiol.">
        <title>The Global Catalogue of Microorganisms (GCM) 10K type strain sequencing project: providing services to taxonomists for standard genome sequencing and annotation.</title>
        <authorList>
            <consortium name="The Broad Institute Genomics Platform"/>
            <consortium name="The Broad Institute Genome Sequencing Center for Infectious Disease"/>
            <person name="Wu L."/>
            <person name="Ma J."/>
        </authorList>
    </citation>
    <scope>NUCLEOTIDE SEQUENCE [LARGE SCALE GENOMIC DNA]</scope>
    <source>
        <strain evidence="3">JCM 18715</strain>
    </source>
</reference>
<evidence type="ECO:0000313" key="2">
    <source>
        <dbReference type="EMBL" id="GAA5165893.1"/>
    </source>
</evidence>
<accession>A0ABP9QRP8</accession>
<gene>
    <name evidence="2" type="ORF">GCM10025770_22180</name>
</gene>